<feature type="transmembrane region" description="Helical" evidence="5">
    <location>
        <begin position="156"/>
        <end position="175"/>
    </location>
</feature>
<comment type="subcellular location">
    <subcellularLocation>
        <location evidence="1">Cell membrane</location>
        <topology evidence="1">Multi-pass membrane protein</topology>
    </subcellularLocation>
</comment>
<dbReference type="InterPro" id="IPR036259">
    <property type="entry name" value="MFS_trans_sf"/>
</dbReference>
<name>A0ABY4H2R3_9BACI</name>
<keyword evidence="2 5" id="KW-0812">Transmembrane</keyword>
<feature type="transmembrane region" description="Helical" evidence="5">
    <location>
        <begin position="126"/>
        <end position="150"/>
    </location>
</feature>
<feature type="transmembrane region" description="Helical" evidence="5">
    <location>
        <begin position="65"/>
        <end position="85"/>
    </location>
</feature>
<gene>
    <name evidence="6" type="ORF">MUO14_07400</name>
</gene>
<dbReference type="Gene3D" id="1.20.1250.20">
    <property type="entry name" value="MFS general substrate transporter like domains"/>
    <property type="match status" value="1"/>
</dbReference>
<protein>
    <submittedName>
        <fullName evidence="6">MFS transporter</fullName>
    </submittedName>
</protein>
<dbReference type="InterPro" id="IPR050382">
    <property type="entry name" value="MFS_Na/Anion_cotransporter"/>
</dbReference>
<sequence length="195" mass="21053">MRRIHTLLFINMASRIFYYPKRVELACNGVCSSYSLGRCCYRSVIRGKFSDLIYIRTGSRRIARAYWSAAWFGVLAICLIFVVTVKSSVGAVILLTLASFALASAASPLGAVVAETVPDQAGSIGGFSQLAQTLPGIFAPIITGFIVDATNSFDNAFYLTSLIVASGVVIVGVFLRPPERTTKEEIDSTAKVTIH</sequence>
<evidence type="ECO:0000256" key="2">
    <source>
        <dbReference type="ARBA" id="ARBA00022692"/>
    </source>
</evidence>
<proteinExistence type="predicted"/>
<evidence type="ECO:0000256" key="4">
    <source>
        <dbReference type="ARBA" id="ARBA00023136"/>
    </source>
</evidence>
<dbReference type="EMBL" id="CP095074">
    <property type="protein sequence ID" value="UOQ94752.1"/>
    <property type="molecule type" value="Genomic_DNA"/>
</dbReference>
<evidence type="ECO:0000313" key="7">
    <source>
        <dbReference type="Proteomes" id="UP000831880"/>
    </source>
</evidence>
<dbReference type="RefSeq" id="WP_244754604.1">
    <property type="nucleotide sequence ID" value="NZ_CP095074.1"/>
</dbReference>
<organism evidence="6 7">
    <name type="scientific">Halobacillus shinanisalinarum</name>
    <dbReference type="NCBI Taxonomy" id="2932258"/>
    <lineage>
        <taxon>Bacteria</taxon>
        <taxon>Bacillati</taxon>
        <taxon>Bacillota</taxon>
        <taxon>Bacilli</taxon>
        <taxon>Bacillales</taxon>
        <taxon>Bacillaceae</taxon>
        <taxon>Halobacillus</taxon>
    </lineage>
</organism>
<evidence type="ECO:0000256" key="3">
    <source>
        <dbReference type="ARBA" id="ARBA00022989"/>
    </source>
</evidence>
<reference evidence="6 7" key="1">
    <citation type="submission" date="2022-04" db="EMBL/GenBank/DDBJ databases">
        <title>Halobacillus sp. isolated from saltern.</title>
        <authorList>
            <person name="Won M."/>
            <person name="Lee C.-M."/>
            <person name="Woen H.-Y."/>
            <person name="Kwon S.-W."/>
        </authorList>
    </citation>
    <scope>NUCLEOTIDE SEQUENCE [LARGE SCALE GENOMIC DNA]</scope>
    <source>
        <strain evidence="6 7">SSTM10-2</strain>
    </source>
</reference>
<dbReference type="PANTHER" id="PTHR11662">
    <property type="entry name" value="SOLUTE CARRIER FAMILY 17"/>
    <property type="match status" value="1"/>
</dbReference>
<accession>A0ABY4H2R3</accession>
<dbReference type="SUPFAM" id="SSF103473">
    <property type="entry name" value="MFS general substrate transporter"/>
    <property type="match status" value="1"/>
</dbReference>
<keyword evidence="3 5" id="KW-1133">Transmembrane helix</keyword>
<dbReference type="InterPro" id="IPR011701">
    <property type="entry name" value="MFS"/>
</dbReference>
<dbReference type="Pfam" id="PF07690">
    <property type="entry name" value="MFS_1"/>
    <property type="match status" value="1"/>
</dbReference>
<evidence type="ECO:0000313" key="6">
    <source>
        <dbReference type="EMBL" id="UOQ94752.1"/>
    </source>
</evidence>
<feature type="transmembrane region" description="Helical" evidence="5">
    <location>
        <begin position="91"/>
        <end position="114"/>
    </location>
</feature>
<evidence type="ECO:0000256" key="5">
    <source>
        <dbReference type="SAM" id="Phobius"/>
    </source>
</evidence>
<keyword evidence="4 5" id="KW-0472">Membrane</keyword>
<dbReference type="PANTHER" id="PTHR11662:SF399">
    <property type="entry name" value="FI19708P1-RELATED"/>
    <property type="match status" value="1"/>
</dbReference>
<keyword evidence="7" id="KW-1185">Reference proteome</keyword>
<evidence type="ECO:0000256" key="1">
    <source>
        <dbReference type="ARBA" id="ARBA00004651"/>
    </source>
</evidence>
<dbReference type="Proteomes" id="UP000831880">
    <property type="component" value="Chromosome"/>
</dbReference>